<name>A0ABW2GC05_9ACTN</name>
<evidence type="ECO:0000313" key="1">
    <source>
        <dbReference type="EMBL" id="MFC7217083.1"/>
    </source>
</evidence>
<dbReference type="EMBL" id="JBHSZO010000003">
    <property type="protein sequence ID" value="MFC7217083.1"/>
    <property type="molecule type" value="Genomic_DNA"/>
</dbReference>
<dbReference type="RefSeq" id="WP_386411480.1">
    <property type="nucleotide sequence ID" value="NZ_JBHSZO010000003.1"/>
</dbReference>
<organism evidence="1 2">
    <name type="scientific">Streptomyces polyrhachis</name>
    <dbReference type="NCBI Taxonomy" id="1282885"/>
    <lineage>
        <taxon>Bacteria</taxon>
        <taxon>Bacillati</taxon>
        <taxon>Actinomycetota</taxon>
        <taxon>Actinomycetes</taxon>
        <taxon>Kitasatosporales</taxon>
        <taxon>Streptomycetaceae</taxon>
        <taxon>Streptomyces</taxon>
    </lineage>
</organism>
<accession>A0ABW2GC05</accession>
<protein>
    <submittedName>
        <fullName evidence="1">Uncharacterized protein</fullName>
    </submittedName>
</protein>
<reference evidence="2" key="1">
    <citation type="journal article" date="2019" name="Int. J. Syst. Evol. Microbiol.">
        <title>The Global Catalogue of Microorganisms (GCM) 10K type strain sequencing project: providing services to taxonomists for standard genome sequencing and annotation.</title>
        <authorList>
            <consortium name="The Broad Institute Genomics Platform"/>
            <consortium name="The Broad Institute Genome Sequencing Center for Infectious Disease"/>
            <person name="Wu L."/>
            <person name="Ma J."/>
        </authorList>
    </citation>
    <scope>NUCLEOTIDE SEQUENCE [LARGE SCALE GENOMIC DNA]</scope>
    <source>
        <strain evidence="2">CGMCC 1.13681</strain>
    </source>
</reference>
<dbReference type="Proteomes" id="UP001596413">
    <property type="component" value="Unassembled WGS sequence"/>
</dbReference>
<sequence>MGRNLFIGPPGGLWEIDRAAKSFDRAADLGVSEFQSIGGRVTVMRRPNAVRRVKLSWDALEPAKAKILDRLARRTDGNGPLALIDPTTANMLDARAATGKGDRGAAGLGQWFVSGVGGSLIETSPGVFSVKADDAVNATVGWNAPRWYGFPVAPGMRVSFRAPSAIAALAARSVQLDFKDVAGVLISSVNAAAAYVAGTVPAGAAFVTPTARPGVAGTYSLGGACLSYDDGAAAGIPGEGCPPMVITGYTDSPTKPYPYRSVSIDLVEVSSAAV</sequence>
<comment type="caution">
    <text evidence="1">The sequence shown here is derived from an EMBL/GenBank/DDBJ whole genome shotgun (WGS) entry which is preliminary data.</text>
</comment>
<gene>
    <name evidence="1" type="ORF">ACFQLX_02680</name>
</gene>
<proteinExistence type="predicted"/>
<keyword evidence="2" id="KW-1185">Reference proteome</keyword>
<evidence type="ECO:0000313" key="2">
    <source>
        <dbReference type="Proteomes" id="UP001596413"/>
    </source>
</evidence>